<evidence type="ECO:0000256" key="4">
    <source>
        <dbReference type="ARBA" id="ARBA00023136"/>
    </source>
</evidence>
<evidence type="ECO:0000256" key="5">
    <source>
        <dbReference type="SAM" id="Coils"/>
    </source>
</evidence>
<keyword evidence="3 6" id="KW-1133">Transmembrane helix</keyword>
<dbReference type="PANTHER" id="PTHR34220:SF7">
    <property type="entry name" value="SENSOR HISTIDINE KINASE YPDA"/>
    <property type="match status" value="1"/>
</dbReference>
<keyword evidence="2 6" id="KW-0812">Transmembrane</keyword>
<dbReference type="InterPro" id="IPR036890">
    <property type="entry name" value="HATPase_C_sf"/>
</dbReference>
<dbReference type="Pfam" id="PF03924">
    <property type="entry name" value="CHASE"/>
    <property type="match status" value="1"/>
</dbReference>
<evidence type="ECO:0000313" key="9">
    <source>
        <dbReference type="Proteomes" id="UP000719500"/>
    </source>
</evidence>
<evidence type="ECO:0000259" key="7">
    <source>
        <dbReference type="PROSITE" id="PS50839"/>
    </source>
</evidence>
<dbReference type="PANTHER" id="PTHR34220">
    <property type="entry name" value="SENSOR HISTIDINE KINASE YPDA"/>
    <property type="match status" value="1"/>
</dbReference>
<gene>
    <name evidence="8" type="ORF">H9X91_08880</name>
</gene>
<dbReference type="SMART" id="SM01079">
    <property type="entry name" value="CHASE"/>
    <property type="match status" value="1"/>
</dbReference>
<comment type="caution">
    <text evidence="8">The sequence shown here is derived from an EMBL/GenBank/DDBJ whole genome shotgun (WGS) entry which is preliminary data.</text>
</comment>
<dbReference type="Gene3D" id="3.30.450.350">
    <property type="entry name" value="CHASE domain"/>
    <property type="match status" value="1"/>
</dbReference>
<feature type="transmembrane region" description="Helical" evidence="6">
    <location>
        <begin position="12"/>
        <end position="33"/>
    </location>
</feature>
<dbReference type="Gene3D" id="3.30.565.10">
    <property type="entry name" value="Histidine kinase-like ATPase, C-terminal domain"/>
    <property type="match status" value="1"/>
</dbReference>
<dbReference type="RefSeq" id="WP_204804432.1">
    <property type="nucleotide sequence ID" value="NZ_JACSNX010000012.1"/>
</dbReference>
<evidence type="ECO:0000256" key="6">
    <source>
        <dbReference type="SAM" id="Phobius"/>
    </source>
</evidence>
<dbReference type="InterPro" id="IPR050640">
    <property type="entry name" value="Bact_2-comp_sensor_kinase"/>
</dbReference>
<dbReference type="SUPFAM" id="SSF55874">
    <property type="entry name" value="ATPase domain of HSP90 chaperone/DNA topoisomerase II/histidine kinase"/>
    <property type="match status" value="1"/>
</dbReference>
<keyword evidence="9" id="KW-1185">Reference proteome</keyword>
<protein>
    <submittedName>
        <fullName evidence="8">Histidine kinase</fullName>
    </submittedName>
</protein>
<dbReference type="PROSITE" id="PS50839">
    <property type="entry name" value="CHASE"/>
    <property type="match status" value="1"/>
</dbReference>
<dbReference type="InterPro" id="IPR010559">
    <property type="entry name" value="Sig_transdc_His_kin_internal"/>
</dbReference>
<organism evidence="8 9">
    <name type="scientific">Oscillibacter valericigenes</name>
    <dbReference type="NCBI Taxonomy" id="351091"/>
    <lineage>
        <taxon>Bacteria</taxon>
        <taxon>Bacillati</taxon>
        <taxon>Bacillota</taxon>
        <taxon>Clostridia</taxon>
        <taxon>Eubacteriales</taxon>
        <taxon>Oscillospiraceae</taxon>
        <taxon>Oscillibacter</taxon>
    </lineage>
</organism>
<dbReference type="InterPro" id="IPR006189">
    <property type="entry name" value="CHASE_dom"/>
</dbReference>
<dbReference type="Pfam" id="PF06580">
    <property type="entry name" value="His_kinase"/>
    <property type="match status" value="1"/>
</dbReference>
<feature type="transmembrane region" description="Helical" evidence="6">
    <location>
        <begin position="259"/>
        <end position="281"/>
    </location>
</feature>
<evidence type="ECO:0000256" key="1">
    <source>
        <dbReference type="ARBA" id="ARBA00004370"/>
    </source>
</evidence>
<feature type="domain" description="CHASE" evidence="7">
    <location>
        <begin position="109"/>
        <end position="198"/>
    </location>
</feature>
<feature type="coiled-coil region" evidence="5">
    <location>
        <begin position="284"/>
        <end position="315"/>
    </location>
</feature>
<dbReference type="Proteomes" id="UP000719500">
    <property type="component" value="Unassembled WGS sequence"/>
</dbReference>
<dbReference type="InterPro" id="IPR003594">
    <property type="entry name" value="HATPase_dom"/>
</dbReference>
<keyword evidence="5" id="KW-0175">Coiled coil</keyword>
<evidence type="ECO:0000256" key="3">
    <source>
        <dbReference type="ARBA" id="ARBA00022989"/>
    </source>
</evidence>
<evidence type="ECO:0000313" key="8">
    <source>
        <dbReference type="EMBL" id="MBM6851547.1"/>
    </source>
</evidence>
<sequence>MAGSAKRAALAHAGRAFVLALLIGLVLTGGVEWSRLRQERDRMGYIASAVGAETYEFLLSEMSKTRVLEAYLLQTGGDYSDFERVSHVLLREAYVRNVLFAPGGIVEGVFPLEGNEGVLGLDMYGEGAGNLEARAAIEKEELYIAGPFPLIQGGLGIAGRLPVFLTDEQGRRYFWGIVSVTLDFPEALEGNSLTRINEQGYACRIWRVNPDDGQKQVILETEQPLPEGAETVDHQQALFNSVWTVSLAPLKPWYLRTGLWLGAAVSLLVALLAAAGVYYAGRLRQLQEERSQRAIQQLQEQLEQEQGNMLLSQIRSHFFYHTLNALQALIVLKPEAAYKMAGDFARYLRFSLDSVTADGGIGSFREELRAVRAYADINQQQLGDRLHMVYQIPDVDFPIPLLTIQPIVENAILHGIKPKVGGGTVTLTLEELPDHWQVTVTDDGTGFDLEAVRSGGSIGLENVRRRMARFPGSRMQITSAPGSGTRVTLIYGKQGKNEGDPG</sequence>
<keyword evidence="8" id="KW-0808">Transferase</keyword>
<reference evidence="8 9" key="1">
    <citation type="journal article" date="2021" name="Sci. Rep.">
        <title>The distribution of antibiotic resistance genes in chicken gut microbiota commensals.</title>
        <authorList>
            <person name="Juricova H."/>
            <person name="Matiasovicova J."/>
            <person name="Kubasova T."/>
            <person name="Cejkova D."/>
            <person name="Rychlik I."/>
        </authorList>
    </citation>
    <scope>NUCLEOTIDE SEQUENCE [LARGE SCALE GENOMIC DNA]</scope>
    <source>
        <strain evidence="8 9">An411</strain>
    </source>
</reference>
<keyword evidence="4 6" id="KW-0472">Membrane</keyword>
<dbReference type="EMBL" id="JACSNX010000012">
    <property type="protein sequence ID" value="MBM6851547.1"/>
    <property type="molecule type" value="Genomic_DNA"/>
</dbReference>
<proteinExistence type="predicted"/>
<evidence type="ECO:0000256" key="2">
    <source>
        <dbReference type="ARBA" id="ARBA00022692"/>
    </source>
</evidence>
<keyword evidence="8" id="KW-0418">Kinase</keyword>
<comment type="subcellular location">
    <subcellularLocation>
        <location evidence="1">Membrane</location>
    </subcellularLocation>
</comment>
<accession>A0ABS2FXC3</accession>
<dbReference type="InterPro" id="IPR042240">
    <property type="entry name" value="CHASE_sf"/>
</dbReference>
<name>A0ABS2FXC3_9FIRM</name>
<dbReference type="Pfam" id="PF02518">
    <property type="entry name" value="HATPase_c"/>
    <property type="match status" value="1"/>
</dbReference>
<dbReference type="GO" id="GO:0016301">
    <property type="term" value="F:kinase activity"/>
    <property type="evidence" value="ECO:0007669"/>
    <property type="project" value="UniProtKB-KW"/>
</dbReference>